<keyword evidence="5" id="KW-1185">Reference proteome</keyword>
<dbReference type="AlphaFoldDB" id="A0AAN8K457"/>
<evidence type="ECO:0000256" key="2">
    <source>
        <dbReference type="SAM" id="SignalP"/>
    </source>
</evidence>
<dbReference type="SMART" id="SM00121">
    <property type="entry name" value="IB"/>
    <property type="match status" value="1"/>
</dbReference>
<keyword evidence="2" id="KW-0732">Signal</keyword>
<dbReference type="GO" id="GO:0005576">
    <property type="term" value="C:extracellular region"/>
    <property type="evidence" value="ECO:0007669"/>
    <property type="project" value="InterPro"/>
</dbReference>
<feature type="domain" description="IGFBP N-terminal" evidence="3">
    <location>
        <begin position="22"/>
        <end position="97"/>
    </location>
</feature>
<reference evidence="4 5" key="1">
    <citation type="submission" date="2024-01" db="EMBL/GenBank/DDBJ databases">
        <title>The genome of the rayed Mediterranean limpet Patella caerulea (Linnaeus, 1758).</title>
        <authorList>
            <person name="Anh-Thu Weber A."/>
            <person name="Halstead-Nussloch G."/>
        </authorList>
    </citation>
    <scope>NUCLEOTIDE SEQUENCE [LARGE SCALE GENOMIC DNA]</scope>
    <source>
        <strain evidence="4">AATW-2023a</strain>
        <tissue evidence="4">Whole specimen</tissue>
    </source>
</reference>
<feature type="chain" id="PRO_5042869971" description="IGFBP N-terminal domain-containing protein" evidence="2">
    <location>
        <begin position="22"/>
        <end position="100"/>
    </location>
</feature>
<dbReference type="Proteomes" id="UP001347796">
    <property type="component" value="Unassembled WGS sequence"/>
</dbReference>
<dbReference type="EMBL" id="JAZGQO010000002">
    <property type="protein sequence ID" value="KAK6192608.1"/>
    <property type="molecule type" value="Genomic_DNA"/>
</dbReference>
<protein>
    <recommendedName>
        <fullName evidence="3">IGFBP N-terminal domain-containing protein</fullName>
    </recommendedName>
</protein>
<dbReference type="SUPFAM" id="SSF57184">
    <property type="entry name" value="Growth factor receptor domain"/>
    <property type="match status" value="1"/>
</dbReference>
<comment type="caution">
    <text evidence="4">The sequence shown here is derived from an EMBL/GenBank/DDBJ whole genome shotgun (WGS) entry which is preliminary data.</text>
</comment>
<dbReference type="InterPro" id="IPR000867">
    <property type="entry name" value="IGFBP-like"/>
</dbReference>
<dbReference type="Pfam" id="PF00219">
    <property type="entry name" value="IGFBP"/>
    <property type="match status" value="1"/>
</dbReference>
<accession>A0AAN8K457</accession>
<evidence type="ECO:0000313" key="5">
    <source>
        <dbReference type="Proteomes" id="UP001347796"/>
    </source>
</evidence>
<organism evidence="4 5">
    <name type="scientific">Patella caerulea</name>
    <name type="common">Rayed Mediterranean limpet</name>
    <dbReference type="NCBI Taxonomy" id="87958"/>
    <lineage>
        <taxon>Eukaryota</taxon>
        <taxon>Metazoa</taxon>
        <taxon>Spiralia</taxon>
        <taxon>Lophotrochozoa</taxon>
        <taxon>Mollusca</taxon>
        <taxon>Gastropoda</taxon>
        <taxon>Patellogastropoda</taxon>
        <taxon>Patelloidea</taxon>
        <taxon>Patellidae</taxon>
        <taxon>Patella</taxon>
    </lineage>
</organism>
<evidence type="ECO:0000256" key="1">
    <source>
        <dbReference type="ARBA" id="ARBA00023157"/>
    </source>
</evidence>
<name>A0AAN8K457_PATCE</name>
<dbReference type="InterPro" id="IPR009030">
    <property type="entry name" value="Growth_fac_rcpt_cys_sf"/>
</dbReference>
<dbReference type="Gene3D" id="4.10.40.20">
    <property type="match status" value="1"/>
</dbReference>
<evidence type="ECO:0000313" key="4">
    <source>
        <dbReference type="EMBL" id="KAK6192608.1"/>
    </source>
</evidence>
<evidence type="ECO:0000259" key="3">
    <source>
        <dbReference type="SMART" id="SM00121"/>
    </source>
</evidence>
<feature type="signal peptide" evidence="2">
    <location>
        <begin position="1"/>
        <end position="21"/>
    </location>
</feature>
<gene>
    <name evidence="4" type="ORF">SNE40_004052</name>
</gene>
<sequence length="100" mass="10691">MKLLVVVCALVAVTLVGRSEGYACIPCSEVTCDELPTDCERVSDVCGCCQLCATKEGESCGMYSPSCESGTTCLYPELPAGEDAVQYMYSYWGTCISSKK</sequence>
<proteinExistence type="predicted"/>
<keyword evidence="1" id="KW-1015">Disulfide bond</keyword>